<dbReference type="InterPro" id="IPR012677">
    <property type="entry name" value="Nucleotide-bd_a/b_plait_sf"/>
</dbReference>
<comment type="caution">
    <text evidence="5">The sequence shown here is derived from an EMBL/GenBank/DDBJ whole genome shotgun (WGS) entry which is preliminary data.</text>
</comment>
<feature type="region of interest" description="Disordered" evidence="3">
    <location>
        <begin position="240"/>
        <end position="275"/>
    </location>
</feature>
<name>A0AAD3TBB1_NEPGR</name>
<dbReference type="Gene3D" id="3.30.70.330">
    <property type="match status" value="2"/>
</dbReference>
<dbReference type="GO" id="GO:0005634">
    <property type="term" value="C:nucleus"/>
    <property type="evidence" value="ECO:0007669"/>
    <property type="project" value="TreeGrafter"/>
</dbReference>
<dbReference type="Proteomes" id="UP001279734">
    <property type="component" value="Unassembled WGS sequence"/>
</dbReference>
<evidence type="ECO:0000313" key="6">
    <source>
        <dbReference type="Proteomes" id="UP001279734"/>
    </source>
</evidence>
<dbReference type="Pfam" id="PF00076">
    <property type="entry name" value="RRM_1"/>
    <property type="match status" value="2"/>
</dbReference>
<protein>
    <recommendedName>
        <fullName evidence="4">RRM domain-containing protein</fullName>
    </recommendedName>
</protein>
<dbReference type="PANTHER" id="PTHR48024">
    <property type="entry name" value="GEO13361P1-RELATED"/>
    <property type="match status" value="1"/>
</dbReference>
<dbReference type="GO" id="GO:0003723">
    <property type="term" value="F:RNA binding"/>
    <property type="evidence" value="ECO:0007669"/>
    <property type="project" value="UniProtKB-UniRule"/>
</dbReference>
<feature type="compositionally biased region" description="Gly residues" evidence="3">
    <location>
        <begin position="251"/>
        <end position="275"/>
    </location>
</feature>
<dbReference type="SUPFAM" id="SSF54928">
    <property type="entry name" value="RNA-binding domain, RBD"/>
    <property type="match status" value="2"/>
</dbReference>
<feature type="domain" description="RRM" evidence="4">
    <location>
        <begin position="68"/>
        <end position="145"/>
    </location>
</feature>
<keyword evidence="1 2" id="KW-0694">RNA-binding</keyword>
<evidence type="ECO:0000256" key="3">
    <source>
        <dbReference type="SAM" id="MobiDB-lite"/>
    </source>
</evidence>
<dbReference type="PROSITE" id="PS50102">
    <property type="entry name" value="RRM"/>
    <property type="match status" value="2"/>
</dbReference>
<evidence type="ECO:0000313" key="5">
    <source>
        <dbReference type="EMBL" id="GMH25566.1"/>
    </source>
</evidence>
<dbReference type="FunFam" id="3.30.70.330:FF:000529">
    <property type="entry name" value="UBP1-associated protein 2C isoform A"/>
    <property type="match status" value="1"/>
</dbReference>
<dbReference type="InterPro" id="IPR000504">
    <property type="entry name" value="RRM_dom"/>
</dbReference>
<keyword evidence="6" id="KW-1185">Reference proteome</keyword>
<dbReference type="InterPro" id="IPR050886">
    <property type="entry name" value="RNA-binding_reg"/>
</dbReference>
<organism evidence="5 6">
    <name type="scientific">Nepenthes gracilis</name>
    <name type="common">Slender pitcher plant</name>
    <dbReference type="NCBI Taxonomy" id="150966"/>
    <lineage>
        <taxon>Eukaryota</taxon>
        <taxon>Viridiplantae</taxon>
        <taxon>Streptophyta</taxon>
        <taxon>Embryophyta</taxon>
        <taxon>Tracheophyta</taxon>
        <taxon>Spermatophyta</taxon>
        <taxon>Magnoliopsida</taxon>
        <taxon>eudicotyledons</taxon>
        <taxon>Gunneridae</taxon>
        <taxon>Pentapetalae</taxon>
        <taxon>Caryophyllales</taxon>
        <taxon>Nepenthaceae</taxon>
        <taxon>Nepenthes</taxon>
    </lineage>
</organism>
<reference evidence="5" key="1">
    <citation type="submission" date="2023-05" db="EMBL/GenBank/DDBJ databases">
        <title>Nepenthes gracilis genome sequencing.</title>
        <authorList>
            <person name="Fukushima K."/>
        </authorList>
    </citation>
    <scope>NUCLEOTIDE SEQUENCE</scope>
    <source>
        <strain evidence="5">SING2019-196</strain>
    </source>
</reference>
<accession>A0AAD3TBB1</accession>
<evidence type="ECO:0000256" key="1">
    <source>
        <dbReference type="ARBA" id="ARBA00022884"/>
    </source>
</evidence>
<evidence type="ECO:0000256" key="2">
    <source>
        <dbReference type="PROSITE-ProRule" id="PRU00176"/>
    </source>
</evidence>
<dbReference type="AlphaFoldDB" id="A0AAD3TBB1"/>
<dbReference type="SMART" id="SM00360">
    <property type="entry name" value="RRM"/>
    <property type="match status" value="2"/>
</dbReference>
<gene>
    <name evidence="5" type="ORF">Nepgr_027409</name>
</gene>
<dbReference type="InterPro" id="IPR035979">
    <property type="entry name" value="RBD_domain_sf"/>
</dbReference>
<dbReference type="EMBL" id="BSYO01000029">
    <property type="protein sequence ID" value="GMH25566.1"/>
    <property type="molecule type" value="Genomic_DNA"/>
</dbReference>
<proteinExistence type="predicted"/>
<feature type="domain" description="RRM" evidence="4">
    <location>
        <begin position="164"/>
        <end position="241"/>
    </location>
</feature>
<dbReference type="PANTHER" id="PTHR48024:SF25">
    <property type="entry name" value="UBP1-ASSOCIATED PROTEIN 2C"/>
    <property type="match status" value="1"/>
</dbReference>
<evidence type="ECO:0000259" key="4">
    <source>
        <dbReference type="PROSITE" id="PS50102"/>
    </source>
</evidence>
<sequence length="356" mass="38117">MDPTKKRKLDENGIEADPSLQLTHEDARKIIEPFSVEQLLEILQNAVVSHPDVLDAVRSIADRDLAQRKLFIRGLGWETTSDSLRSLFAAFGELEEAVVILDKNTGKSKGYGFVTYKHIDGAFLALKEPSKKIDGRVAVAQLASAGISGVPNNNPGATVDVSLRKIYVGNVPYDMPAERLLSHFSAYGEIEEGPLGFDKQTGKSKGFALFVYKLPEAAQAALVEPMKNIEGRQLVCKLASEGKKGKPGPGPAGGPMQGQGPTGDGMGMQPGGPVQGSYAGVGGMPPYGGFQVDQGWASIRIPLIHHSHRLSVLRVLAAMVPAPVMVVGLVEGTVVVRNMVEQMLLDMAEWVVQAVD</sequence>